<feature type="region of interest" description="Disordered" evidence="1">
    <location>
        <begin position="121"/>
        <end position="151"/>
    </location>
</feature>
<gene>
    <name evidence="2" type="ORF">KIW84_011777</name>
</gene>
<keyword evidence="3" id="KW-1185">Reference proteome</keyword>
<reference evidence="2 3" key="1">
    <citation type="journal article" date="2022" name="Nat. Genet.">
        <title>Improved pea reference genome and pan-genome highlight genomic features and evolutionary characteristics.</title>
        <authorList>
            <person name="Yang T."/>
            <person name="Liu R."/>
            <person name="Luo Y."/>
            <person name="Hu S."/>
            <person name="Wang D."/>
            <person name="Wang C."/>
            <person name="Pandey M.K."/>
            <person name="Ge S."/>
            <person name="Xu Q."/>
            <person name="Li N."/>
            <person name="Li G."/>
            <person name="Huang Y."/>
            <person name="Saxena R.K."/>
            <person name="Ji Y."/>
            <person name="Li M."/>
            <person name="Yan X."/>
            <person name="He Y."/>
            <person name="Liu Y."/>
            <person name="Wang X."/>
            <person name="Xiang C."/>
            <person name="Varshney R.K."/>
            <person name="Ding H."/>
            <person name="Gao S."/>
            <person name="Zong X."/>
        </authorList>
    </citation>
    <scope>NUCLEOTIDE SEQUENCE [LARGE SCALE GENOMIC DNA]</scope>
    <source>
        <strain evidence="2 3">cv. Zhongwan 6</strain>
    </source>
</reference>
<dbReference type="EMBL" id="JAMSHJ010000001">
    <property type="protein sequence ID" value="KAI5442876.1"/>
    <property type="molecule type" value="Genomic_DNA"/>
</dbReference>
<sequence>MEPFQTLWTCLVSKPASSQPNISLEKSESIKPTKSFAKALNEVCDIALSQLPHSIIKMYGLSITIPEDEYFIRVKACKHNLYWFFGLKNQIQMDDASDVLMLKERNAQLDLEKALNIEKCPKPKKENQSGGKVFALSGSETSADDRLIRGT</sequence>
<protein>
    <submittedName>
        <fullName evidence="2">Uncharacterized protein</fullName>
    </submittedName>
</protein>
<evidence type="ECO:0000313" key="3">
    <source>
        <dbReference type="Proteomes" id="UP001058974"/>
    </source>
</evidence>
<accession>A0A9D5GV78</accession>
<organism evidence="2 3">
    <name type="scientific">Pisum sativum</name>
    <name type="common">Garden pea</name>
    <name type="synonym">Lathyrus oleraceus</name>
    <dbReference type="NCBI Taxonomy" id="3888"/>
    <lineage>
        <taxon>Eukaryota</taxon>
        <taxon>Viridiplantae</taxon>
        <taxon>Streptophyta</taxon>
        <taxon>Embryophyta</taxon>
        <taxon>Tracheophyta</taxon>
        <taxon>Spermatophyta</taxon>
        <taxon>Magnoliopsida</taxon>
        <taxon>eudicotyledons</taxon>
        <taxon>Gunneridae</taxon>
        <taxon>Pentapetalae</taxon>
        <taxon>rosids</taxon>
        <taxon>fabids</taxon>
        <taxon>Fabales</taxon>
        <taxon>Fabaceae</taxon>
        <taxon>Papilionoideae</taxon>
        <taxon>50 kb inversion clade</taxon>
        <taxon>NPAAA clade</taxon>
        <taxon>Hologalegina</taxon>
        <taxon>IRL clade</taxon>
        <taxon>Fabeae</taxon>
        <taxon>Lathyrus</taxon>
    </lineage>
</organism>
<dbReference type="Proteomes" id="UP001058974">
    <property type="component" value="Chromosome 1"/>
</dbReference>
<comment type="caution">
    <text evidence="2">The sequence shown here is derived from an EMBL/GenBank/DDBJ whole genome shotgun (WGS) entry which is preliminary data.</text>
</comment>
<evidence type="ECO:0000256" key="1">
    <source>
        <dbReference type="SAM" id="MobiDB-lite"/>
    </source>
</evidence>
<evidence type="ECO:0000313" key="2">
    <source>
        <dbReference type="EMBL" id="KAI5442876.1"/>
    </source>
</evidence>
<name>A0A9D5GV78_PEA</name>
<dbReference type="AlphaFoldDB" id="A0A9D5GV78"/>
<proteinExistence type="predicted"/>
<dbReference type="Gramene" id="Psat01G0177700-T1">
    <property type="protein sequence ID" value="KAI5442876.1"/>
    <property type="gene ID" value="KIW84_011777"/>
</dbReference>